<accession>A0A0C1VC34</accession>
<reference evidence="1" key="2">
    <citation type="journal article" date="2015" name="Genome Announc.">
        <title>Draft Genome Sequence of Filamentous Marine Cyanobacterium Lyngbya confervoides Strain BDU141951.</title>
        <authorList>
            <person name="Chandrababunaidu M.M."/>
            <person name="Sen D."/>
            <person name="Tripathy S."/>
        </authorList>
    </citation>
    <scope>NUCLEOTIDE SEQUENCE</scope>
    <source>
        <strain evidence="1">BDU141951</strain>
    </source>
</reference>
<evidence type="ECO:0000313" key="1">
    <source>
        <dbReference type="EMBL" id="NEV67249.1"/>
    </source>
</evidence>
<gene>
    <name evidence="1" type="ORF">QQ91_008980</name>
</gene>
<comment type="caution">
    <text evidence="1">The sequence shown here is derived from an EMBL/GenBank/DDBJ whole genome shotgun (WGS) entry which is preliminary data.</text>
</comment>
<organism evidence="1">
    <name type="scientific">Lyngbya confervoides BDU141951</name>
    <dbReference type="NCBI Taxonomy" id="1574623"/>
    <lineage>
        <taxon>Bacteria</taxon>
        <taxon>Bacillati</taxon>
        <taxon>Cyanobacteriota</taxon>
        <taxon>Cyanophyceae</taxon>
        <taxon>Oscillatoriophycideae</taxon>
        <taxon>Oscillatoriales</taxon>
        <taxon>Microcoleaceae</taxon>
        <taxon>Lyngbya</taxon>
    </lineage>
</organism>
<dbReference type="AlphaFoldDB" id="A0A0C1VC34"/>
<reference evidence="1" key="1">
    <citation type="submission" date="2014-11" db="EMBL/GenBank/DDBJ databases">
        <authorList>
            <person name="Malar M.C."/>
            <person name="Sen D."/>
            <person name="Tripathy S."/>
        </authorList>
    </citation>
    <scope>NUCLEOTIDE SEQUENCE</scope>
    <source>
        <strain evidence="1">BDU141951</strain>
    </source>
</reference>
<reference evidence="1" key="3">
    <citation type="submission" date="2020-02" db="EMBL/GenBank/DDBJ databases">
        <authorList>
            <person name="Sarangi A.N."/>
            <person name="Ghosh S."/>
            <person name="Mukherjee M."/>
            <person name="Tripathy S."/>
        </authorList>
    </citation>
    <scope>NUCLEOTIDE SEQUENCE</scope>
    <source>
        <strain evidence="1">BDU141951</strain>
    </source>
</reference>
<dbReference type="SUPFAM" id="SSF51182">
    <property type="entry name" value="RmlC-like cupins"/>
    <property type="match status" value="1"/>
</dbReference>
<dbReference type="InterPro" id="IPR011051">
    <property type="entry name" value="RmlC_Cupin_sf"/>
</dbReference>
<protein>
    <submittedName>
        <fullName evidence="1">Cupin</fullName>
    </submittedName>
</protein>
<dbReference type="Gene3D" id="2.60.120.10">
    <property type="entry name" value="Jelly Rolls"/>
    <property type="match status" value="1"/>
</dbReference>
<name>A0A0C1VC34_9CYAN</name>
<proteinExistence type="predicted"/>
<dbReference type="CDD" id="cd10548">
    <property type="entry name" value="cupin_CDO"/>
    <property type="match status" value="1"/>
</dbReference>
<sequence>MENANWLLTEDGQLRQFGSAEIELPQKVYRLYHFLSDLDLVLENYQDDVSRIEAIVPLVRKLLLSSYWLQLEYDPPSPKTGWAVKFLYREYQYPLTVQMVTWQPGTPSTIHNHGTWGIVALLGGQERNRFWQRAADSDSPHRIEPTGELLLNPGDVIGFTSGAIHAIESLGDENAVSFNLYGVTDRDRRYKFDPDRQTAEKF</sequence>
<dbReference type="EMBL" id="JTHE02000003">
    <property type="protein sequence ID" value="NEV67249.1"/>
    <property type="molecule type" value="Genomic_DNA"/>
</dbReference>
<dbReference type="InterPro" id="IPR014710">
    <property type="entry name" value="RmlC-like_jellyroll"/>
</dbReference>